<keyword evidence="4" id="KW-0804">Transcription</keyword>
<comment type="caution">
    <text evidence="6">The sequence shown here is derived from an EMBL/GenBank/DDBJ whole genome shotgun (WGS) entry which is preliminary data.</text>
</comment>
<protein>
    <submittedName>
        <fullName evidence="6">LysR substrate-binding domain-containing protein</fullName>
    </submittedName>
</protein>
<evidence type="ECO:0000256" key="2">
    <source>
        <dbReference type="ARBA" id="ARBA00023015"/>
    </source>
</evidence>
<dbReference type="RefSeq" id="WP_364027544.1">
    <property type="nucleotide sequence ID" value="NZ_JBFATD010000016.1"/>
</dbReference>
<dbReference type="Proteomes" id="UP001552527">
    <property type="component" value="Unassembled WGS sequence"/>
</dbReference>
<sequence>MDVKQLNALLTVAETGSVTRAAQLLHLVQSAVTRQVQALEDELGVQLFERTRTGMLLTEAGSRLAETARHVMTELERAEAEVRQNAGTVQGIVAVGLLESVSDLVAEPLVAQLARAHPQVELRLYTAFAGHLRQWLYDGILDVALLFGITDPSAISVAPLATEALWAVAPPDAGLSPDRPVPYAEVARHPVIAPARGNGLRTLLEEVAARAGTTARVAIETNSARVQKQLVAKGHGWAVLPAICVADEVSSRTLSMAALDDPDAQRQLVLAMPRSRRRSAATEVVARSLVALLRDAAGDGRWPSVQWQAAQPSGKAT</sequence>
<accession>A0ABV3JSN9</accession>
<dbReference type="SUPFAM" id="SSF53850">
    <property type="entry name" value="Periplasmic binding protein-like II"/>
    <property type="match status" value="1"/>
</dbReference>
<dbReference type="InterPro" id="IPR005119">
    <property type="entry name" value="LysR_subst-bd"/>
</dbReference>
<comment type="similarity">
    <text evidence="1">Belongs to the LysR transcriptional regulatory family.</text>
</comment>
<keyword evidence="3" id="KW-0238">DNA-binding</keyword>
<name>A0ABV3JSN9_9ACTN</name>
<dbReference type="CDD" id="cd08433">
    <property type="entry name" value="PBP2_Nac"/>
    <property type="match status" value="1"/>
</dbReference>
<dbReference type="PROSITE" id="PS50931">
    <property type="entry name" value="HTH_LYSR"/>
    <property type="match status" value="1"/>
</dbReference>
<keyword evidence="7" id="KW-1185">Reference proteome</keyword>
<dbReference type="Gene3D" id="1.10.10.10">
    <property type="entry name" value="Winged helix-like DNA-binding domain superfamily/Winged helix DNA-binding domain"/>
    <property type="match status" value="1"/>
</dbReference>
<dbReference type="EMBL" id="JBFATE010000024">
    <property type="protein sequence ID" value="MEV5249914.1"/>
    <property type="molecule type" value="Genomic_DNA"/>
</dbReference>
<evidence type="ECO:0000313" key="7">
    <source>
        <dbReference type="Proteomes" id="UP001552527"/>
    </source>
</evidence>
<dbReference type="InterPro" id="IPR036388">
    <property type="entry name" value="WH-like_DNA-bd_sf"/>
</dbReference>
<dbReference type="InterPro" id="IPR036390">
    <property type="entry name" value="WH_DNA-bd_sf"/>
</dbReference>
<organism evidence="6 7">
    <name type="scientific">Streptomyces werraensis</name>
    <dbReference type="NCBI Taxonomy" id="68284"/>
    <lineage>
        <taxon>Bacteria</taxon>
        <taxon>Bacillati</taxon>
        <taxon>Actinomycetota</taxon>
        <taxon>Actinomycetes</taxon>
        <taxon>Kitasatosporales</taxon>
        <taxon>Streptomycetaceae</taxon>
        <taxon>Streptomyces</taxon>
    </lineage>
</organism>
<evidence type="ECO:0000256" key="4">
    <source>
        <dbReference type="ARBA" id="ARBA00023163"/>
    </source>
</evidence>
<evidence type="ECO:0000256" key="3">
    <source>
        <dbReference type="ARBA" id="ARBA00023125"/>
    </source>
</evidence>
<dbReference type="InterPro" id="IPR000847">
    <property type="entry name" value="LysR_HTH_N"/>
</dbReference>
<dbReference type="Pfam" id="PF03466">
    <property type="entry name" value="LysR_substrate"/>
    <property type="match status" value="1"/>
</dbReference>
<proteinExistence type="inferred from homology"/>
<dbReference type="SUPFAM" id="SSF46785">
    <property type="entry name" value="Winged helix' DNA-binding domain"/>
    <property type="match status" value="1"/>
</dbReference>
<reference evidence="6 7" key="1">
    <citation type="submission" date="2024-06" db="EMBL/GenBank/DDBJ databases">
        <title>The Natural Products Discovery Center: Release of the First 8490 Sequenced Strains for Exploring Actinobacteria Biosynthetic Diversity.</title>
        <authorList>
            <person name="Kalkreuter E."/>
            <person name="Kautsar S.A."/>
            <person name="Yang D."/>
            <person name="Bader C.D."/>
            <person name="Teijaro C.N."/>
            <person name="Fluegel L."/>
            <person name="Davis C.M."/>
            <person name="Simpson J.R."/>
            <person name="Lauterbach L."/>
            <person name="Steele A.D."/>
            <person name="Gui C."/>
            <person name="Meng S."/>
            <person name="Li G."/>
            <person name="Viehrig K."/>
            <person name="Ye F."/>
            <person name="Su P."/>
            <person name="Kiefer A.F."/>
            <person name="Nichols A."/>
            <person name="Cepeda A.J."/>
            <person name="Yan W."/>
            <person name="Fan B."/>
            <person name="Jiang Y."/>
            <person name="Adhikari A."/>
            <person name="Zheng C.-J."/>
            <person name="Schuster L."/>
            <person name="Cowan T.M."/>
            <person name="Smanski M.J."/>
            <person name="Chevrette M.G."/>
            <person name="De Carvalho L.P.S."/>
            <person name="Shen B."/>
        </authorList>
    </citation>
    <scope>NUCLEOTIDE SEQUENCE [LARGE SCALE GENOMIC DNA]</scope>
    <source>
        <strain evidence="6 7">NPDC052768</strain>
    </source>
</reference>
<evidence type="ECO:0000256" key="1">
    <source>
        <dbReference type="ARBA" id="ARBA00009437"/>
    </source>
</evidence>
<dbReference type="PRINTS" id="PR00039">
    <property type="entry name" value="HTHLYSR"/>
</dbReference>
<evidence type="ECO:0000313" key="6">
    <source>
        <dbReference type="EMBL" id="MEV5249914.1"/>
    </source>
</evidence>
<dbReference type="PANTHER" id="PTHR30419">
    <property type="entry name" value="HTH-TYPE TRANSCRIPTIONAL REGULATOR YBHD"/>
    <property type="match status" value="1"/>
</dbReference>
<feature type="domain" description="HTH lysR-type" evidence="5">
    <location>
        <begin position="1"/>
        <end position="58"/>
    </location>
</feature>
<evidence type="ECO:0000259" key="5">
    <source>
        <dbReference type="PROSITE" id="PS50931"/>
    </source>
</evidence>
<dbReference type="Gene3D" id="3.40.190.10">
    <property type="entry name" value="Periplasmic binding protein-like II"/>
    <property type="match status" value="2"/>
</dbReference>
<dbReference type="Pfam" id="PF00126">
    <property type="entry name" value="HTH_1"/>
    <property type="match status" value="1"/>
</dbReference>
<dbReference type="InterPro" id="IPR050950">
    <property type="entry name" value="HTH-type_LysR_regulators"/>
</dbReference>
<keyword evidence="2" id="KW-0805">Transcription regulation</keyword>
<gene>
    <name evidence="6" type="ORF">AB0K95_32355</name>
</gene>